<dbReference type="AlphaFoldDB" id="A0A1I1IAL0"/>
<dbReference type="RefSeq" id="WP_091511240.1">
    <property type="nucleotide sequence ID" value="NZ_FOLE01000004.1"/>
</dbReference>
<reference evidence="1 2" key="1">
    <citation type="submission" date="2016-10" db="EMBL/GenBank/DDBJ databases">
        <authorList>
            <person name="de Groot N.N."/>
        </authorList>
    </citation>
    <scope>NUCLEOTIDE SEQUENCE [LARGE SCALE GENOMIC DNA]</scope>
    <source>
        <strain evidence="1 2">DSM 6793</strain>
    </source>
</reference>
<proteinExistence type="predicted"/>
<keyword evidence="2" id="KW-1185">Reference proteome</keyword>
<gene>
    <name evidence="1" type="ORF">SAMN05421780_104294</name>
</gene>
<dbReference type="OrthoDB" id="1376509at2"/>
<dbReference type="Proteomes" id="UP000199514">
    <property type="component" value="Unassembled WGS sequence"/>
</dbReference>
<organism evidence="1 2">
    <name type="scientific">Flexibacter flexilis DSM 6793</name>
    <dbReference type="NCBI Taxonomy" id="927664"/>
    <lineage>
        <taxon>Bacteria</taxon>
        <taxon>Pseudomonadati</taxon>
        <taxon>Bacteroidota</taxon>
        <taxon>Cytophagia</taxon>
        <taxon>Cytophagales</taxon>
        <taxon>Flexibacteraceae</taxon>
        <taxon>Flexibacter</taxon>
    </lineage>
</organism>
<name>A0A1I1IAL0_9BACT</name>
<dbReference type="EMBL" id="FOLE01000004">
    <property type="protein sequence ID" value="SFC33389.1"/>
    <property type="molecule type" value="Genomic_DNA"/>
</dbReference>
<evidence type="ECO:0000313" key="2">
    <source>
        <dbReference type="Proteomes" id="UP000199514"/>
    </source>
</evidence>
<protein>
    <submittedName>
        <fullName evidence="1">Uncharacterized protein</fullName>
    </submittedName>
</protein>
<dbReference type="STRING" id="927664.SAMN05421780_104294"/>
<evidence type="ECO:0000313" key="1">
    <source>
        <dbReference type="EMBL" id="SFC33389.1"/>
    </source>
</evidence>
<sequence>MWNLTEHQKPSTRQDLQVLVSIRDTIEYATHCTYAGSFINQFKIDLSEIPRSNNFSADLMYKAIAPNQDEYSNTVEIWKLKANGDFKTKLYTLIYAKSTK</sequence>
<accession>A0A1I1IAL0</accession>